<dbReference type="Pfam" id="PF02518">
    <property type="entry name" value="HATPase_c"/>
    <property type="match status" value="1"/>
</dbReference>
<dbReference type="Proteomes" id="UP000326244">
    <property type="component" value="Unassembled WGS sequence"/>
</dbReference>
<dbReference type="InterPro" id="IPR003594">
    <property type="entry name" value="HATPase_dom"/>
</dbReference>
<dbReference type="PROSITE" id="PS50109">
    <property type="entry name" value="HIS_KIN"/>
    <property type="match status" value="1"/>
</dbReference>
<dbReference type="InterPro" id="IPR035965">
    <property type="entry name" value="PAS-like_dom_sf"/>
</dbReference>
<dbReference type="SMART" id="SM00388">
    <property type="entry name" value="HisKA"/>
    <property type="match status" value="1"/>
</dbReference>
<dbReference type="SUPFAM" id="SSF55874">
    <property type="entry name" value="ATPase domain of HSP90 chaperone/DNA topoisomerase II/histidine kinase"/>
    <property type="match status" value="1"/>
</dbReference>
<dbReference type="Pfam" id="PF00512">
    <property type="entry name" value="HisKA"/>
    <property type="match status" value="1"/>
</dbReference>
<comment type="catalytic activity">
    <reaction evidence="1">
        <text>ATP + protein L-histidine = ADP + protein N-phospho-L-histidine.</text>
        <dbReference type="EC" id="2.7.13.3"/>
    </reaction>
</comment>
<dbReference type="InterPro" id="IPR001789">
    <property type="entry name" value="Sig_transdc_resp-reg_receiver"/>
</dbReference>
<dbReference type="PROSITE" id="PS50110">
    <property type="entry name" value="RESPONSE_REGULATORY"/>
    <property type="match status" value="1"/>
</dbReference>
<proteinExistence type="predicted"/>
<reference evidence="11 14" key="1">
    <citation type="submission" date="2018-11" db="EMBL/GenBank/DDBJ databases">
        <title>Genomic analysis of Haloarcula hispanica CBA1121.</title>
        <authorList>
            <person name="Kim Y.B."/>
            <person name="Roh S.W."/>
        </authorList>
    </citation>
    <scope>NUCLEOTIDE SEQUENCE [LARGE SCALE GENOMIC DNA]</scope>
    <source>
        <strain evidence="11 14">CBA1121</strain>
    </source>
</reference>
<dbReference type="SUPFAM" id="SSF52172">
    <property type="entry name" value="CheY-like"/>
    <property type="match status" value="1"/>
</dbReference>
<evidence type="ECO:0000256" key="3">
    <source>
        <dbReference type="ARBA" id="ARBA00022553"/>
    </source>
</evidence>
<evidence type="ECO:0000256" key="6">
    <source>
        <dbReference type="ARBA" id="ARBA00023012"/>
    </source>
</evidence>
<dbReference type="SUPFAM" id="SSF55785">
    <property type="entry name" value="PYP-like sensor domain (PAS domain)"/>
    <property type="match status" value="1"/>
</dbReference>
<dbReference type="InterPro" id="IPR036890">
    <property type="entry name" value="HATPase_C_sf"/>
</dbReference>
<accession>A0A482T0W8</accession>
<dbReference type="InterPro" id="IPR013656">
    <property type="entry name" value="PAS_4"/>
</dbReference>
<dbReference type="CDD" id="cd00075">
    <property type="entry name" value="HATPase"/>
    <property type="match status" value="1"/>
</dbReference>
<dbReference type="Gene3D" id="3.40.50.2300">
    <property type="match status" value="1"/>
</dbReference>
<evidence type="ECO:0000256" key="4">
    <source>
        <dbReference type="ARBA" id="ARBA00022679"/>
    </source>
</evidence>
<evidence type="ECO:0000313" key="11">
    <source>
        <dbReference type="EMBL" id="KAA9410402.1"/>
    </source>
</evidence>
<keyword evidence="6" id="KW-0902">Two-component regulatory system</keyword>
<sequence>MESAGDISVLVVDDSDFFVEIASEKLSDAHGFTTKTASTGQEALASLREQRVDCVVSDYKMPGMDGLELCTEVSEEFDIPFILLTGQGGEDVASDAIGTGVDDYLQKKKIIDGERLQLLATRIRNVVGQHRAQQKYEKLVDNTPDEIVEVSTDGRIRAANKSMARAHDTTRPELIDSQLSDALPAEIASDRLEYGQRAITAGSAVTFQDSIGVRHFHNIVTPLSETGDTNTVQFISREITQQKHDEQKLKKTKRELEQSNEKLDKFASVVSHDLRNPLMVTRARVDFVRDDAPTEHVETMERNLDRMETMIDELLTLARVGESITDLSRVALAAVAEDAWEHTQTDGGTLELNLTRDVAVETDRDRLLQVFENLFRNAFDHNDTPLTIRVGTLDDADETELSGFYIEDDGRGIPPEDRTTVLEHGYTTSNDGSGFGLSIVTDIVTAHGWEITISEGRDGGARFDISL</sequence>
<feature type="domain" description="Response regulatory" evidence="10">
    <location>
        <begin position="8"/>
        <end position="122"/>
    </location>
</feature>
<dbReference type="GeneID" id="99239119"/>
<dbReference type="PANTHER" id="PTHR43711">
    <property type="entry name" value="TWO-COMPONENT HISTIDINE KINASE"/>
    <property type="match status" value="1"/>
</dbReference>
<evidence type="ECO:0000313" key="13">
    <source>
        <dbReference type="Proteomes" id="UP000293535"/>
    </source>
</evidence>
<evidence type="ECO:0000259" key="9">
    <source>
        <dbReference type="PROSITE" id="PS50109"/>
    </source>
</evidence>
<dbReference type="InterPro" id="IPR000014">
    <property type="entry name" value="PAS"/>
</dbReference>
<dbReference type="SMART" id="SM00448">
    <property type="entry name" value="REC"/>
    <property type="match status" value="1"/>
</dbReference>
<dbReference type="InterPro" id="IPR036097">
    <property type="entry name" value="HisK_dim/P_sf"/>
</dbReference>
<evidence type="ECO:0000259" key="10">
    <source>
        <dbReference type="PROSITE" id="PS50110"/>
    </source>
</evidence>
<evidence type="ECO:0000313" key="14">
    <source>
        <dbReference type="Proteomes" id="UP000326244"/>
    </source>
</evidence>
<dbReference type="InterPro" id="IPR011006">
    <property type="entry name" value="CheY-like_superfamily"/>
</dbReference>
<dbReference type="SMART" id="SM00387">
    <property type="entry name" value="HATPase_c"/>
    <property type="match status" value="1"/>
</dbReference>
<feature type="modified residue" description="4-aspartylphosphate" evidence="7">
    <location>
        <position position="58"/>
    </location>
</feature>
<feature type="coiled-coil region" evidence="8">
    <location>
        <begin position="239"/>
        <end position="269"/>
    </location>
</feature>
<dbReference type="Gene3D" id="3.30.450.20">
    <property type="entry name" value="PAS domain"/>
    <property type="match status" value="1"/>
</dbReference>
<dbReference type="CDD" id="cd00156">
    <property type="entry name" value="REC"/>
    <property type="match status" value="1"/>
</dbReference>
<gene>
    <name evidence="11" type="ORF">EGO51_11510</name>
    <name evidence="12" type="ORF">ELS20_07780</name>
</gene>
<protein>
    <recommendedName>
        <fullName evidence="2">histidine kinase</fullName>
        <ecNumber evidence="2">2.7.13.3</ecNumber>
    </recommendedName>
</protein>
<dbReference type="EC" id="2.7.13.3" evidence="2"/>
<comment type="caution">
    <text evidence="12">The sequence shown here is derived from an EMBL/GenBank/DDBJ whole genome shotgun (WGS) entry which is preliminary data.</text>
</comment>
<dbReference type="Proteomes" id="UP000293535">
    <property type="component" value="Unassembled WGS sequence"/>
</dbReference>
<keyword evidence="8" id="KW-0175">Coiled coil</keyword>
<feature type="domain" description="Histidine kinase" evidence="9">
    <location>
        <begin position="269"/>
        <end position="467"/>
    </location>
</feature>
<evidence type="ECO:0000256" key="1">
    <source>
        <dbReference type="ARBA" id="ARBA00000085"/>
    </source>
</evidence>
<dbReference type="Pfam" id="PF00072">
    <property type="entry name" value="Response_reg"/>
    <property type="match status" value="1"/>
</dbReference>
<dbReference type="CDD" id="cd00082">
    <property type="entry name" value="HisKA"/>
    <property type="match status" value="1"/>
</dbReference>
<dbReference type="NCBIfam" id="TIGR00229">
    <property type="entry name" value="sensory_box"/>
    <property type="match status" value="1"/>
</dbReference>
<dbReference type="Pfam" id="PF08448">
    <property type="entry name" value="PAS_4"/>
    <property type="match status" value="1"/>
</dbReference>
<keyword evidence="4" id="KW-0808">Transferase</keyword>
<keyword evidence="3 7" id="KW-0597">Phosphoprotein</keyword>
<dbReference type="PRINTS" id="PR00344">
    <property type="entry name" value="BCTRLSENSOR"/>
</dbReference>
<keyword evidence="5 12" id="KW-0418">Kinase</keyword>
<name>A0A482T0W8_HALHI</name>
<dbReference type="Gene3D" id="1.10.287.130">
    <property type="match status" value="1"/>
</dbReference>
<dbReference type="GO" id="GO:0000155">
    <property type="term" value="F:phosphorelay sensor kinase activity"/>
    <property type="evidence" value="ECO:0007669"/>
    <property type="project" value="InterPro"/>
</dbReference>
<evidence type="ECO:0000313" key="12">
    <source>
        <dbReference type="EMBL" id="RYJ09914.1"/>
    </source>
</evidence>
<dbReference type="AlphaFoldDB" id="A0A482T0W8"/>
<dbReference type="InterPro" id="IPR005467">
    <property type="entry name" value="His_kinase_dom"/>
</dbReference>
<dbReference type="EMBL" id="RZIG01000002">
    <property type="protein sequence ID" value="RYJ09914.1"/>
    <property type="molecule type" value="Genomic_DNA"/>
</dbReference>
<reference evidence="12 13" key="2">
    <citation type="submission" date="2018-12" db="EMBL/GenBank/DDBJ databases">
        <title>Draft genome sequence of Haloarcula hispinica strain 18.1, an halophilic archaeon isolated from Chott El Jerid of Southern Tunisia.</title>
        <authorList>
            <person name="Najjari A."/>
            <person name="Ben Dhia O."/>
            <person name="Ferjani R."/>
            <person name="Mahjoubi M."/>
            <person name="Sghaier H."/>
            <person name="Elshahed M."/>
            <person name="Ouzari H.I."/>
            <person name="Cherid A."/>
            <person name="Youssef N."/>
        </authorList>
    </citation>
    <scope>NUCLEOTIDE SEQUENCE [LARGE SCALE GENOMIC DNA]</scope>
    <source>
        <strain evidence="12 13">18.1</strain>
    </source>
</reference>
<dbReference type="EMBL" id="RQWK01000001">
    <property type="protein sequence ID" value="KAA9410402.1"/>
    <property type="molecule type" value="Genomic_DNA"/>
</dbReference>
<dbReference type="InterPro" id="IPR004358">
    <property type="entry name" value="Sig_transdc_His_kin-like_C"/>
</dbReference>
<evidence type="ECO:0000256" key="5">
    <source>
        <dbReference type="ARBA" id="ARBA00022777"/>
    </source>
</evidence>
<dbReference type="InterPro" id="IPR050736">
    <property type="entry name" value="Sensor_HK_Regulatory"/>
</dbReference>
<dbReference type="RefSeq" id="WP_129755374.1">
    <property type="nucleotide sequence ID" value="NZ_JAFKAA010000002.1"/>
</dbReference>
<evidence type="ECO:0000256" key="2">
    <source>
        <dbReference type="ARBA" id="ARBA00012438"/>
    </source>
</evidence>
<dbReference type="InterPro" id="IPR003661">
    <property type="entry name" value="HisK_dim/P_dom"/>
</dbReference>
<evidence type="ECO:0000256" key="8">
    <source>
        <dbReference type="SAM" id="Coils"/>
    </source>
</evidence>
<organism evidence="12 13">
    <name type="scientific">Haloarcula hispanica</name>
    <dbReference type="NCBI Taxonomy" id="51589"/>
    <lineage>
        <taxon>Archaea</taxon>
        <taxon>Methanobacteriati</taxon>
        <taxon>Methanobacteriota</taxon>
        <taxon>Stenosarchaea group</taxon>
        <taxon>Halobacteria</taxon>
        <taxon>Halobacteriales</taxon>
        <taxon>Haloarculaceae</taxon>
        <taxon>Haloarcula</taxon>
    </lineage>
</organism>
<dbReference type="PANTHER" id="PTHR43711:SF1">
    <property type="entry name" value="HISTIDINE KINASE 1"/>
    <property type="match status" value="1"/>
</dbReference>
<dbReference type="SUPFAM" id="SSF47384">
    <property type="entry name" value="Homodimeric domain of signal transducing histidine kinase"/>
    <property type="match status" value="1"/>
</dbReference>
<evidence type="ECO:0000256" key="7">
    <source>
        <dbReference type="PROSITE-ProRule" id="PRU00169"/>
    </source>
</evidence>
<dbReference type="Gene3D" id="3.30.565.10">
    <property type="entry name" value="Histidine kinase-like ATPase, C-terminal domain"/>
    <property type="match status" value="1"/>
</dbReference>